<dbReference type="Proteomes" id="UP000714380">
    <property type="component" value="Unassembled WGS sequence"/>
</dbReference>
<dbReference type="Gene3D" id="3.40.30.10">
    <property type="entry name" value="Glutaredoxin"/>
    <property type="match status" value="1"/>
</dbReference>
<comment type="similarity">
    <text evidence="1">Belongs to the thioredoxin family. DsbC subfamily.</text>
</comment>
<dbReference type="InterPro" id="IPR051470">
    <property type="entry name" value="Thiol:disulfide_interchange"/>
</dbReference>
<evidence type="ECO:0000256" key="1">
    <source>
        <dbReference type="RuleBase" id="RU364038"/>
    </source>
</evidence>
<proteinExistence type="inferred from homology"/>
<evidence type="ECO:0000259" key="2">
    <source>
        <dbReference type="Pfam" id="PF13098"/>
    </source>
</evidence>
<keyword evidence="1" id="KW-0732">Signal</keyword>
<accession>A0ABS7ZV23</accession>
<dbReference type="InterPro" id="IPR012336">
    <property type="entry name" value="Thioredoxin-like_fold"/>
</dbReference>
<comment type="caution">
    <text evidence="3">The sequence shown here is derived from an EMBL/GenBank/DDBJ whole genome shotgun (WGS) entry which is preliminary data.</text>
</comment>
<protein>
    <recommendedName>
        <fullName evidence="1">Thiol:disulfide interchange protein</fullName>
    </recommendedName>
</protein>
<dbReference type="InterPro" id="IPR033954">
    <property type="entry name" value="DiS-bond_Isoase_DsbC/G"/>
</dbReference>
<dbReference type="EMBL" id="JAEDAH010000105">
    <property type="protein sequence ID" value="MCA6065440.1"/>
    <property type="molecule type" value="Genomic_DNA"/>
</dbReference>
<evidence type="ECO:0000313" key="4">
    <source>
        <dbReference type="Proteomes" id="UP000714380"/>
    </source>
</evidence>
<feature type="chain" id="PRO_5044981081" description="Thiol:disulfide interchange protein" evidence="1">
    <location>
        <begin position="21"/>
        <end position="253"/>
    </location>
</feature>
<organism evidence="3 4">
    <name type="scientific">Thalassolituus marinus</name>
    <dbReference type="NCBI Taxonomy" id="671053"/>
    <lineage>
        <taxon>Bacteria</taxon>
        <taxon>Pseudomonadati</taxon>
        <taxon>Pseudomonadota</taxon>
        <taxon>Gammaproteobacteria</taxon>
        <taxon>Oceanospirillales</taxon>
        <taxon>Oceanospirillaceae</taxon>
        <taxon>Thalassolituus</taxon>
    </lineage>
</organism>
<dbReference type="SUPFAM" id="SSF52833">
    <property type="entry name" value="Thioredoxin-like"/>
    <property type="match status" value="1"/>
</dbReference>
<dbReference type="PANTHER" id="PTHR35272">
    <property type="entry name" value="THIOL:DISULFIDE INTERCHANGE PROTEIN DSBC-RELATED"/>
    <property type="match status" value="1"/>
</dbReference>
<keyword evidence="1" id="KW-0574">Periplasm</keyword>
<dbReference type="Gene3D" id="3.10.450.70">
    <property type="entry name" value="Disulphide bond isomerase, DsbC/G, N-terminal"/>
    <property type="match status" value="1"/>
</dbReference>
<name>A0ABS7ZV23_9GAMM</name>
<gene>
    <name evidence="3" type="primary">dsbG</name>
    <name evidence="3" type="ORF">I9W95_17720</name>
</gene>
<dbReference type="Pfam" id="PF13098">
    <property type="entry name" value="Thioredoxin_2"/>
    <property type="match status" value="1"/>
</dbReference>
<keyword evidence="4" id="KW-1185">Reference proteome</keyword>
<dbReference type="RefSeq" id="WP_225677377.1">
    <property type="nucleotide sequence ID" value="NZ_JAEDAH010000105.1"/>
</dbReference>
<evidence type="ECO:0000313" key="3">
    <source>
        <dbReference type="EMBL" id="MCA6065440.1"/>
    </source>
</evidence>
<comment type="function">
    <text evidence="1">Required for disulfide bond formation in some periplasmic proteins. Acts by transferring its disulfide bond to other proteins and is reduced in the process.</text>
</comment>
<dbReference type="PANTHER" id="PTHR35272:SF3">
    <property type="entry name" value="THIOL:DISULFIDE INTERCHANGE PROTEIN DSBC"/>
    <property type="match status" value="1"/>
</dbReference>
<keyword evidence="1" id="KW-0676">Redox-active center</keyword>
<sequence>MKHMLKGALVALAISNFAQAADEKPEIKTPPMLSALEEEGGTIHDRWKINEHLNGFSLTIGMDQLIVYATADGEYVLNGSLLDKSADDLTPEFSKKYLPEPSFDGVVQKLEASKWIGTHNQKASRQLYVIHDPNCPFCKKAHESIMEHQYTAKSGVRWIPVAALGQSSLEMAAALLESKEPMKLQDDFNKGYHPSEAEITASKKNMQDVMDNTKLMKLLRISGTPAVIVVEDGTVKKIITGFQRGDILTALGV</sequence>
<feature type="signal peptide" evidence="1">
    <location>
        <begin position="1"/>
        <end position="20"/>
    </location>
</feature>
<feature type="domain" description="Thioredoxin-like fold" evidence="2">
    <location>
        <begin position="121"/>
        <end position="250"/>
    </location>
</feature>
<reference evidence="3 4" key="1">
    <citation type="submission" date="2020-12" db="EMBL/GenBank/DDBJ databases">
        <title>Novel Thalassolituus-related marine hydrocarbonoclastic bacteria mediated algae-derived hydrocarbons mineralization in twilight zone of the northern South China Sea.</title>
        <authorList>
            <person name="Dong C."/>
        </authorList>
    </citation>
    <scope>NUCLEOTIDE SEQUENCE [LARGE SCALE GENOMIC DNA]</scope>
    <source>
        <strain evidence="3 4">IMCC1826</strain>
    </source>
</reference>
<dbReference type="InterPro" id="IPR009094">
    <property type="entry name" value="DiS-bond_isomerase_DsbC/G_N_sf"/>
</dbReference>
<dbReference type="InterPro" id="IPR036249">
    <property type="entry name" value="Thioredoxin-like_sf"/>
</dbReference>
<dbReference type="NCBIfam" id="NF008657">
    <property type="entry name" value="PRK11657.1"/>
    <property type="match status" value="1"/>
</dbReference>
<comment type="subcellular location">
    <subcellularLocation>
        <location evidence="1">Periplasm</location>
    </subcellularLocation>
</comment>
<dbReference type="CDD" id="cd03020">
    <property type="entry name" value="DsbA_DsbC_DsbG"/>
    <property type="match status" value="1"/>
</dbReference>